<sequence>MFVVFLSGKYNFGDMIMSNVSVPKIPLSNFECVHCGRIYHDADVCSSDDCPGNDIAMPELLNHWTVDEVAECLDGVGQELYRKLWSYIEATTDGEVPLAKVAWGDLTREQKVELVHAIQQEFPDDDI</sequence>
<gene>
    <name evidence="1" type="ORF">PENVA_0145</name>
</gene>
<protein>
    <submittedName>
        <fullName evidence="1">Uncharacterized protein</fullName>
    </submittedName>
</protein>
<proteinExistence type="predicted"/>
<keyword evidence="1" id="KW-0614">Plasmid</keyword>
<accession>A0A024HVS0</accession>
<dbReference type="EMBL" id="HG918041">
    <property type="protein sequence ID" value="CDM79761.1"/>
    <property type="molecule type" value="Genomic_DNA"/>
</dbReference>
<geneLocation type="plasmid" evidence="1">
    <name>pENVA</name>
</geneLocation>
<dbReference type="AlphaFoldDB" id="A0A024HVS0"/>
<evidence type="ECO:0000313" key="1">
    <source>
        <dbReference type="EMBL" id="CDM79761.1"/>
    </source>
</evidence>
<reference evidence="1" key="1">
    <citation type="journal article" date="2014" name="Antimicrob. Agents Chemother.">
        <title>IncH-Type Plasmid Harboring blaCTX-M-15, blaDHA-1, and qnrB4 Genes Recovered from Animal Isolates.</title>
        <authorList>
            <person name="Schluter A."/>
            <person name="Nordmann P."/>
            <person name="Bonnin R.A."/>
            <person name="Millemann Y."/>
            <person name="Eikmeyer F.G."/>
            <person name="Wibberg D."/>
            <person name="Puhler A."/>
            <person name="Poirel L."/>
        </authorList>
    </citation>
    <scope>NUCLEOTIDE SEQUENCE [LARGE SCALE GENOMIC DNA]</scope>
    <source>
        <strain evidence="1">Kp15</strain>
        <plasmid evidence="1">pENVA</plasmid>
    </source>
</reference>
<name>A0A024HVS0_KLEPN</name>
<organism evidence="1">
    <name type="scientific">Klebsiella pneumoniae</name>
    <dbReference type="NCBI Taxonomy" id="573"/>
    <lineage>
        <taxon>Bacteria</taxon>
        <taxon>Pseudomonadati</taxon>
        <taxon>Pseudomonadota</taxon>
        <taxon>Gammaproteobacteria</taxon>
        <taxon>Enterobacterales</taxon>
        <taxon>Enterobacteriaceae</taxon>
        <taxon>Klebsiella/Raoultella group</taxon>
        <taxon>Klebsiella</taxon>
        <taxon>Klebsiella pneumoniae complex</taxon>
    </lineage>
</organism>